<dbReference type="GO" id="GO:0016791">
    <property type="term" value="F:phosphatase activity"/>
    <property type="evidence" value="ECO:0007669"/>
    <property type="project" value="InterPro"/>
</dbReference>
<reference evidence="9" key="1">
    <citation type="submission" date="2016-10" db="EMBL/GenBank/DDBJ databases">
        <authorList>
            <person name="Varghese N."/>
            <person name="Submissions S."/>
        </authorList>
    </citation>
    <scope>NUCLEOTIDE SEQUENCE [LARGE SCALE GENOMIC DNA]</scope>
    <source>
        <strain evidence="9">DSM 5918</strain>
    </source>
</reference>
<dbReference type="EMBL" id="FORX01000006">
    <property type="protein sequence ID" value="SFJ71972.1"/>
    <property type="molecule type" value="Genomic_DNA"/>
</dbReference>
<dbReference type="InterPro" id="IPR004446">
    <property type="entry name" value="Heptose_bisP_phosphatase"/>
</dbReference>
<dbReference type="Pfam" id="PF13242">
    <property type="entry name" value="Hydrolase_like"/>
    <property type="match status" value="1"/>
</dbReference>
<name>A0A1I3TN41_9BACT</name>
<dbReference type="AlphaFoldDB" id="A0A1I3TN41"/>
<dbReference type="SUPFAM" id="SSF56784">
    <property type="entry name" value="HAD-like"/>
    <property type="match status" value="1"/>
</dbReference>
<gene>
    <name evidence="8" type="ORF">SAMN04488082_10621</name>
</gene>
<evidence type="ECO:0000256" key="5">
    <source>
        <dbReference type="ARBA" id="ARBA00022801"/>
    </source>
</evidence>
<comment type="similarity">
    <text evidence="2">Belongs to the GmhB family.</text>
</comment>
<dbReference type="Proteomes" id="UP000198635">
    <property type="component" value="Unassembled WGS sequence"/>
</dbReference>
<dbReference type="PANTHER" id="PTHR42891:SF1">
    <property type="entry name" value="D-GLYCERO-BETA-D-MANNO-HEPTOSE-1,7-BISPHOSPHATE 7-PHOSPHATASE"/>
    <property type="match status" value="1"/>
</dbReference>
<evidence type="ECO:0000256" key="7">
    <source>
        <dbReference type="ARBA" id="ARBA00031828"/>
    </source>
</evidence>
<dbReference type="GO" id="GO:0005737">
    <property type="term" value="C:cytoplasm"/>
    <property type="evidence" value="ECO:0007669"/>
    <property type="project" value="UniProtKB-SubCell"/>
</dbReference>
<accession>A0A1I3TN41</accession>
<dbReference type="OrthoDB" id="9814110at2"/>
<sequence length="204" mass="22122">MTDIDTILLDRDGTLIEERHYLSDPALVALIPGVAAPMRRLAGLGCRFYLASNQSGIGRGLFSEDDYRRVHARLVDLLLAEDIVLGGAAHCPHSPEDECGCRKPRIGLWQELAANFGLSPQKTVMIGDKVADIRFGQAIGCAETVLVLTGHGLDAARKLGLDAPGAPLQRCAPGPGRPTWLASDLGRYLEHLVQKKEHVHAHRI</sequence>
<protein>
    <recommendedName>
        <fullName evidence="7">D,D-heptose 1,7-bisphosphate phosphatase</fullName>
    </recommendedName>
</protein>
<keyword evidence="5" id="KW-0378">Hydrolase</keyword>
<evidence type="ECO:0000256" key="2">
    <source>
        <dbReference type="ARBA" id="ARBA00005628"/>
    </source>
</evidence>
<dbReference type="NCBIfam" id="TIGR01662">
    <property type="entry name" value="HAD-SF-IIIA"/>
    <property type="match status" value="1"/>
</dbReference>
<dbReference type="PANTHER" id="PTHR42891">
    <property type="entry name" value="D-GLYCERO-BETA-D-MANNO-HEPTOSE-1,7-BISPHOSPHATE 7-PHOSPHATASE"/>
    <property type="match status" value="1"/>
</dbReference>
<dbReference type="Gene3D" id="3.40.50.1000">
    <property type="entry name" value="HAD superfamily/HAD-like"/>
    <property type="match status" value="1"/>
</dbReference>
<evidence type="ECO:0000256" key="3">
    <source>
        <dbReference type="ARBA" id="ARBA00022490"/>
    </source>
</evidence>
<keyword evidence="9" id="KW-1185">Reference proteome</keyword>
<evidence type="ECO:0000256" key="1">
    <source>
        <dbReference type="ARBA" id="ARBA00004496"/>
    </source>
</evidence>
<dbReference type="GO" id="GO:0046872">
    <property type="term" value="F:metal ion binding"/>
    <property type="evidence" value="ECO:0007669"/>
    <property type="project" value="UniProtKB-KW"/>
</dbReference>
<dbReference type="InterPro" id="IPR006543">
    <property type="entry name" value="Histidinol-phos"/>
</dbReference>
<dbReference type="STRING" id="52560.SAMN04488082_10621"/>
<dbReference type="GO" id="GO:0005975">
    <property type="term" value="P:carbohydrate metabolic process"/>
    <property type="evidence" value="ECO:0007669"/>
    <property type="project" value="InterPro"/>
</dbReference>
<evidence type="ECO:0000256" key="4">
    <source>
        <dbReference type="ARBA" id="ARBA00022723"/>
    </source>
</evidence>
<organism evidence="8 9">
    <name type="scientific">Desulfomicrobium apsheronum</name>
    <dbReference type="NCBI Taxonomy" id="52560"/>
    <lineage>
        <taxon>Bacteria</taxon>
        <taxon>Pseudomonadati</taxon>
        <taxon>Thermodesulfobacteriota</taxon>
        <taxon>Desulfovibrionia</taxon>
        <taxon>Desulfovibrionales</taxon>
        <taxon>Desulfomicrobiaceae</taxon>
        <taxon>Desulfomicrobium</taxon>
    </lineage>
</organism>
<evidence type="ECO:0000313" key="9">
    <source>
        <dbReference type="Proteomes" id="UP000198635"/>
    </source>
</evidence>
<dbReference type="InterPro" id="IPR023214">
    <property type="entry name" value="HAD_sf"/>
</dbReference>
<dbReference type="RefSeq" id="WP_092373808.1">
    <property type="nucleotide sequence ID" value="NZ_FORX01000006.1"/>
</dbReference>
<evidence type="ECO:0000256" key="6">
    <source>
        <dbReference type="ARBA" id="ARBA00023277"/>
    </source>
</evidence>
<proteinExistence type="inferred from homology"/>
<keyword evidence="3" id="KW-0963">Cytoplasm</keyword>
<comment type="subcellular location">
    <subcellularLocation>
        <location evidence="1">Cytoplasm</location>
    </subcellularLocation>
</comment>
<keyword evidence="4" id="KW-0479">Metal-binding</keyword>
<dbReference type="NCBIfam" id="TIGR01656">
    <property type="entry name" value="Histidinol-ppas"/>
    <property type="match status" value="1"/>
</dbReference>
<dbReference type="InterPro" id="IPR036412">
    <property type="entry name" value="HAD-like_sf"/>
</dbReference>
<evidence type="ECO:0000313" key="8">
    <source>
        <dbReference type="EMBL" id="SFJ71972.1"/>
    </source>
</evidence>
<keyword evidence="6" id="KW-0119">Carbohydrate metabolism</keyword>
<dbReference type="InterPro" id="IPR006549">
    <property type="entry name" value="HAD-SF_hydro_IIIA"/>
</dbReference>